<dbReference type="SUPFAM" id="SSF52172">
    <property type="entry name" value="CheY-like"/>
    <property type="match status" value="1"/>
</dbReference>
<dbReference type="AlphaFoldDB" id="A0A846QGF4"/>
<evidence type="ECO:0000313" key="6">
    <source>
        <dbReference type="Proteomes" id="UP000580856"/>
    </source>
</evidence>
<organism evidence="5 6">
    <name type="scientific">Desulfobaculum xiamenense</name>
    <dbReference type="NCBI Taxonomy" id="995050"/>
    <lineage>
        <taxon>Bacteria</taxon>
        <taxon>Pseudomonadati</taxon>
        <taxon>Thermodesulfobacteriota</taxon>
        <taxon>Desulfovibrionia</taxon>
        <taxon>Desulfovibrionales</taxon>
        <taxon>Desulfovibrionaceae</taxon>
        <taxon>Desulfobaculum</taxon>
    </lineage>
</organism>
<dbReference type="Pfam" id="PF07238">
    <property type="entry name" value="PilZ"/>
    <property type="match status" value="1"/>
</dbReference>
<evidence type="ECO:0000313" key="5">
    <source>
        <dbReference type="EMBL" id="NJB67886.1"/>
    </source>
</evidence>
<dbReference type="SUPFAM" id="SSF141371">
    <property type="entry name" value="PilZ domain-like"/>
    <property type="match status" value="1"/>
</dbReference>
<name>A0A846QGF4_9BACT</name>
<sequence>MPGLETLCLVVAEPNATARDLLHKVLTDAGMAEPRMAADVREAWERIRTPGAHAAVLDWGIVAAADFVLLRKLRTSGQHIPIVIMIRDQSPDELTRAAKAGASGFIRKPFGPRDLVTEVLKALKRTGVTPSAPDQASAQTEAKPQPPQLSKPEAEARKLFAAAWEDLRMRRFDVAMKKLAAALRRTPDFPEAYKGLAEAHRGKGDIDGAMRHLLKASEIYAYTGNAPQAESLYTEVRKAIPDAPNPFKAAGDRLRQETRGEEAVAAYEHAHALAPSDPDIAVSLSEAYMETGQNERAEETLRAILDSLGEIPAAKDLFLKLTGEEWYYGKRSEAEELEVQILDEAVAEKDGSEQRRHKRLQFADRAVRLPRTQESLPVVDVSLGGIGFKPMNAKFQEGEVIEFDLVVMGTVKLKKLSAIVRRVSPKIIGCKFKDLSKRNEKLIREMIGEDE</sequence>
<evidence type="ECO:0000256" key="2">
    <source>
        <dbReference type="PROSITE-ProRule" id="PRU00169"/>
    </source>
</evidence>
<dbReference type="PROSITE" id="PS50110">
    <property type="entry name" value="RESPONSE_REGULATORY"/>
    <property type="match status" value="1"/>
</dbReference>
<dbReference type="Gene3D" id="2.40.10.220">
    <property type="entry name" value="predicted glycosyltransferase like domains"/>
    <property type="match status" value="1"/>
</dbReference>
<dbReference type="GO" id="GO:0035438">
    <property type="term" value="F:cyclic-di-GMP binding"/>
    <property type="evidence" value="ECO:0007669"/>
    <property type="project" value="InterPro"/>
</dbReference>
<protein>
    <submittedName>
        <fullName evidence="5">DNA-binding response OmpR family regulator</fullName>
    </submittedName>
</protein>
<dbReference type="Proteomes" id="UP000580856">
    <property type="component" value="Unassembled WGS sequence"/>
</dbReference>
<dbReference type="Pfam" id="PF13432">
    <property type="entry name" value="TPR_16"/>
    <property type="match status" value="1"/>
</dbReference>
<dbReference type="GO" id="GO:0000160">
    <property type="term" value="P:phosphorelay signal transduction system"/>
    <property type="evidence" value="ECO:0007669"/>
    <property type="project" value="InterPro"/>
</dbReference>
<dbReference type="InterPro" id="IPR011006">
    <property type="entry name" value="CheY-like_superfamily"/>
</dbReference>
<dbReference type="RefSeq" id="WP_167940902.1">
    <property type="nucleotide sequence ID" value="NZ_JAATJA010000001.1"/>
</dbReference>
<feature type="compositionally biased region" description="Polar residues" evidence="3">
    <location>
        <begin position="128"/>
        <end position="142"/>
    </location>
</feature>
<comment type="caution">
    <text evidence="5">The sequence shown here is derived from an EMBL/GenBank/DDBJ whole genome shotgun (WGS) entry which is preliminary data.</text>
</comment>
<gene>
    <name evidence="5" type="ORF">GGQ74_001526</name>
</gene>
<dbReference type="Pfam" id="PF00072">
    <property type="entry name" value="Response_reg"/>
    <property type="match status" value="1"/>
</dbReference>
<evidence type="ECO:0000256" key="3">
    <source>
        <dbReference type="SAM" id="MobiDB-lite"/>
    </source>
</evidence>
<reference evidence="5 6" key="1">
    <citation type="submission" date="2020-03" db="EMBL/GenBank/DDBJ databases">
        <title>Genomic Encyclopedia of Type Strains, Phase IV (KMG-IV): sequencing the most valuable type-strain genomes for metagenomic binning, comparative biology and taxonomic classification.</title>
        <authorList>
            <person name="Goeker M."/>
        </authorList>
    </citation>
    <scope>NUCLEOTIDE SEQUENCE [LARGE SCALE GENOMIC DNA]</scope>
    <source>
        <strain evidence="5 6">DSM 24233</strain>
    </source>
</reference>
<accession>A0A846QGF4</accession>
<dbReference type="SMART" id="SM00448">
    <property type="entry name" value="REC"/>
    <property type="match status" value="1"/>
</dbReference>
<proteinExistence type="predicted"/>
<dbReference type="PANTHER" id="PTHR44591:SF3">
    <property type="entry name" value="RESPONSE REGULATORY DOMAIN-CONTAINING PROTEIN"/>
    <property type="match status" value="1"/>
</dbReference>
<feature type="modified residue" description="4-aspartylphosphate" evidence="2">
    <location>
        <position position="58"/>
    </location>
</feature>
<keyword evidence="6" id="KW-1185">Reference proteome</keyword>
<keyword evidence="1 2" id="KW-0597">Phosphoprotein</keyword>
<keyword evidence="5" id="KW-0238">DNA-binding</keyword>
<dbReference type="SUPFAM" id="SSF48452">
    <property type="entry name" value="TPR-like"/>
    <property type="match status" value="1"/>
</dbReference>
<dbReference type="InterPro" id="IPR050595">
    <property type="entry name" value="Bact_response_regulator"/>
</dbReference>
<dbReference type="InterPro" id="IPR011990">
    <property type="entry name" value="TPR-like_helical_dom_sf"/>
</dbReference>
<dbReference type="Pfam" id="PF14559">
    <property type="entry name" value="TPR_19"/>
    <property type="match status" value="1"/>
</dbReference>
<evidence type="ECO:0000256" key="1">
    <source>
        <dbReference type="ARBA" id="ARBA00022553"/>
    </source>
</evidence>
<dbReference type="Gene3D" id="1.25.40.10">
    <property type="entry name" value="Tetratricopeptide repeat domain"/>
    <property type="match status" value="2"/>
</dbReference>
<dbReference type="PANTHER" id="PTHR44591">
    <property type="entry name" value="STRESS RESPONSE REGULATOR PROTEIN 1"/>
    <property type="match status" value="1"/>
</dbReference>
<feature type="region of interest" description="Disordered" evidence="3">
    <location>
        <begin position="127"/>
        <end position="153"/>
    </location>
</feature>
<feature type="domain" description="Response regulatory" evidence="4">
    <location>
        <begin position="8"/>
        <end position="123"/>
    </location>
</feature>
<dbReference type="InterPro" id="IPR001789">
    <property type="entry name" value="Sig_transdc_resp-reg_receiver"/>
</dbReference>
<dbReference type="GO" id="GO:0003677">
    <property type="term" value="F:DNA binding"/>
    <property type="evidence" value="ECO:0007669"/>
    <property type="project" value="UniProtKB-KW"/>
</dbReference>
<dbReference type="Gene3D" id="3.40.50.2300">
    <property type="match status" value="1"/>
</dbReference>
<evidence type="ECO:0000259" key="4">
    <source>
        <dbReference type="PROSITE" id="PS50110"/>
    </source>
</evidence>
<dbReference type="InterPro" id="IPR009875">
    <property type="entry name" value="PilZ_domain"/>
</dbReference>
<dbReference type="EMBL" id="JAATJA010000001">
    <property type="protein sequence ID" value="NJB67886.1"/>
    <property type="molecule type" value="Genomic_DNA"/>
</dbReference>